<organism evidence="5 6">
    <name type="scientific">Diatrype stigma</name>
    <dbReference type="NCBI Taxonomy" id="117547"/>
    <lineage>
        <taxon>Eukaryota</taxon>
        <taxon>Fungi</taxon>
        <taxon>Dikarya</taxon>
        <taxon>Ascomycota</taxon>
        <taxon>Pezizomycotina</taxon>
        <taxon>Sordariomycetes</taxon>
        <taxon>Xylariomycetidae</taxon>
        <taxon>Xylariales</taxon>
        <taxon>Diatrypaceae</taxon>
        <taxon>Diatrype</taxon>
    </lineage>
</organism>
<dbReference type="EMBL" id="JAKJXP020000027">
    <property type="protein sequence ID" value="KAK7753628.1"/>
    <property type="molecule type" value="Genomic_DNA"/>
</dbReference>
<dbReference type="Proteomes" id="UP001320420">
    <property type="component" value="Unassembled WGS sequence"/>
</dbReference>
<dbReference type="Gene3D" id="1.20.1250.20">
    <property type="entry name" value="MFS general substrate transporter like domains"/>
    <property type="match status" value="1"/>
</dbReference>
<evidence type="ECO:0000256" key="1">
    <source>
        <dbReference type="ARBA" id="ARBA00004141"/>
    </source>
</evidence>
<keyword evidence="3" id="KW-0812">Transmembrane</keyword>
<dbReference type="Pfam" id="PF07690">
    <property type="entry name" value="MFS_1"/>
    <property type="match status" value="1"/>
</dbReference>
<dbReference type="SUPFAM" id="SSF103473">
    <property type="entry name" value="MFS general substrate transporter"/>
    <property type="match status" value="1"/>
</dbReference>
<dbReference type="InterPro" id="IPR020846">
    <property type="entry name" value="MFS_dom"/>
</dbReference>
<gene>
    <name evidence="5" type="ORF">SLS62_004486</name>
</gene>
<evidence type="ECO:0000313" key="6">
    <source>
        <dbReference type="Proteomes" id="UP001320420"/>
    </source>
</evidence>
<feature type="transmembrane region" description="Helical" evidence="3">
    <location>
        <begin position="156"/>
        <end position="175"/>
    </location>
</feature>
<feature type="domain" description="Major facilitator superfamily (MFS) profile" evidence="4">
    <location>
        <begin position="26"/>
        <end position="360"/>
    </location>
</feature>
<keyword evidence="3" id="KW-0472">Membrane</keyword>
<name>A0AAN9UTB2_9PEZI</name>
<accession>A0AAN9UTB2</accession>
<dbReference type="InterPro" id="IPR036259">
    <property type="entry name" value="MFS_trans_sf"/>
</dbReference>
<keyword evidence="3" id="KW-1133">Transmembrane helix</keyword>
<keyword evidence="6" id="KW-1185">Reference proteome</keyword>
<evidence type="ECO:0000256" key="2">
    <source>
        <dbReference type="SAM" id="MobiDB-lite"/>
    </source>
</evidence>
<evidence type="ECO:0000256" key="3">
    <source>
        <dbReference type="SAM" id="Phobius"/>
    </source>
</evidence>
<proteinExistence type="predicted"/>
<feature type="transmembrane region" description="Helical" evidence="3">
    <location>
        <begin position="92"/>
        <end position="110"/>
    </location>
</feature>
<dbReference type="InterPro" id="IPR011701">
    <property type="entry name" value="MFS"/>
</dbReference>
<dbReference type="AlphaFoldDB" id="A0AAN9UTB2"/>
<comment type="caution">
    <text evidence="5">The sequence shown here is derived from an EMBL/GenBank/DDBJ whole genome shotgun (WGS) entry which is preliminary data.</text>
</comment>
<dbReference type="PANTHER" id="PTHR23520">
    <property type="entry name" value="TRANSPORTER, PUTATIVE (AFU_ORTHOLOGUE AFUA_3G04000)-RELATED"/>
    <property type="match status" value="1"/>
</dbReference>
<dbReference type="GO" id="GO:0000329">
    <property type="term" value="C:fungal-type vacuole membrane"/>
    <property type="evidence" value="ECO:0007669"/>
    <property type="project" value="TreeGrafter"/>
</dbReference>
<evidence type="ECO:0000259" key="4">
    <source>
        <dbReference type="PROSITE" id="PS50850"/>
    </source>
</evidence>
<feature type="transmembrane region" description="Helical" evidence="3">
    <location>
        <begin position="61"/>
        <end position="80"/>
    </location>
</feature>
<protein>
    <recommendedName>
        <fullName evidence="4">Major facilitator superfamily (MFS) profile domain-containing protein</fullName>
    </recommendedName>
</protein>
<dbReference type="PROSITE" id="PS50850">
    <property type="entry name" value="MFS"/>
    <property type="match status" value="1"/>
</dbReference>
<dbReference type="PANTHER" id="PTHR23520:SF5">
    <property type="entry name" value="TRANSPORTER, PUTATIVE (AFU_ORTHOLOGUE AFUA_3G04000)-RELATED"/>
    <property type="match status" value="1"/>
</dbReference>
<reference evidence="5 6" key="1">
    <citation type="submission" date="2024-02" db="EMBL/GenBank/DDBJ databases">
        <title>De novo assembly and annotation of 12 fungi associated with fruit tree decline syndrome in Ontario, Canada.</title>
        <authorList>
            <person name="Sulman M."/>
            <person name="Ellouze W."/>
            <person name="Ilyukhin E."/>
        </authorList>
    </citation>
    <scope>NUCLEOTIDE SEQUENCE [LARGE SCALE GENOMIC DNA]</scope>
    <source>
        <strain evidence="5 6">M11/M66-122</strain>
    </source>
</reference>
<feature type="region of interest" description="Disordered" evidence="2">
    <location>
        <begin position="253"/>
        <end position="274"/>
    </location>
</feature>
<feature type="transmembrane region" description="Helical" evidence="3">
    <location>
        <begin position="195"/>
        <end position="214"/>
    </location>
</feature>
<feature type="transmembrane region" description="Helical" evidence="3">
    <location>
        <begin position="116"/>
        <end position="135"/>
    </location>
</feature>
<sequence length="360" mass="40083">MSGMVRPFKWFYHEFGIHSIHETGRNAYLMIFARTCRMFAYGTNSLILAIFFSALEFSDHQIGLFMTLTLLGDVFLGTLLTLVADQLGRRRVLLGGSFLMVLSGIVFAVFENFWLLLFAAVVGVISITGGDFGPFRSIEESILSQLTTPSTRSDVLAWYVTASTLGSSIGSEASGRILHYLQDTKGWTPVDAYHALFWVYAVMGLVNALNVLLLTSDCEMDQDKEAYAQLPQSENETAAAAPEPAVEATTATGHVTTDGNSHNHHHHHHHHHHGRAKNWASRSASWLTSRLAQISAPTRSVMYKLWFLLALDSVADGMVPYSLTNYYMDIKFKPAKSTLGDVQSAAYTCLWYDLFRILPE</sequence>
<feature type="compositionally biased region" description="Basic residues" evidence="2">
    <location>
        <begin position="262"/>
        <end position="274"/>
    </location>
</feature>
<feature type="transmembrane region" description="Helical" evidence="3">
    <location>
        <begin position="38"/>
        <end position="55"/>
    </location>
</feature>
<evidence type="ECO:0000313" key="5">
    <source>
        <dbReference type="EMBL" id="KAK7753628.1"/>
    </source>
</evidence>
<dbReference type="GO" id="GO:0022857">
    <property type="term" value="F:transmembrane transporter activity"/>
    <property type="evidence" value="ECO:0007669"/>
    <property type="project" value="InterPro"/>
</dbReference>
<comment type="subcellular location">
    <subcellularLocation>
        <location evidence="1">Membrane</location>
        <topology evidence="1">Multi-pass membrane protein</topology>
    </subcellularLocation>
</comment>